<dbReference type="SUPFAM" id="SSF52266">
    <property type="entry name" value="SGNH hydrolase"/>
    <property type="match status" value="1"/>
</dbReference>
<evidence type="ECO:0000313" key="3">
    <source>
        <dbReference type="EMBL" id="HFI90471.1"/>
    </source>
</evidence>
<dbReference type="InterPro" id="IPR013830">
    <property type="entry name" value="SGNH_hydro"/>
</dbReference>
<dbReference type="InterPro" id="IPR036514">
    <property type="entry name" value="SGNH_hydro_sf"/>
</dbReference>
<sequence>MNFSKNFIFLKIVILLVFIIITTHIYIGFFSPDKIFINTNPLFKTLSFFILIIYPVITIFIILLMIRVFQGKIKFSSLILSSITIVFMLLLIYPIGEYFYKKRYRMSLERYHTFLQLKPNLPQSVNNNKFNVFCLGGSTTEFKDKEGRDWPTLTENLLNKFSGKDTIKFHNLGKQWYTTQHILINYIQNLRHLKPDVIIVMENINDLLINADFSRFSNGKFREDYGHFLGPEALMLKYGSLAEFVYNNFRLLWYRPDPIDINTEEFPGLISFKRNLTMLIELAKKDNVRIILMTQPNIYKEIMSEEELKVLTMLNKEAIGDGVRWSYQTAFNGINKYNDAVRTLEKEMNIPLIDLEKVVPKSLEYFYDDVHYQSKTYDLISSYLADTLQNLLYLDIKPAN</sequence>
<feature type="transmembrane region" description="Helical" evidence="1">
    <location>
        <begin position="47"/>
        <end position="66"/>
    </location>
</feature>
<keyword evidence="3" id="KW-0378">Hydrolase</keyword>
<name>A0A7V2ZID6_9BACT</name>
<evidence type="ECO:0000256" key="1">
    <source>
        <dbReference type="SAM" id="Phobius"/>
    </source>
</evidence>
<proteinExistence type="predicted"/>
<accession>A0A7V2ZID6</accession>
<dbReference type="CDD" id="cd00229">
    <property type="entry name" value="SGNH_hydrolase"/>
    <property type="match status" value="1"/>
</dbReference>
<dbReference type="AlphaFoldDB" id="A0A7V2ZID6"/>
<organism evidence="3">
    <name type="scientific">Ignavibacterium album</name>
    <dbReference type="NCBI Taxonomy" id="591197"/>
    <lineage>
        <taxon>Bacteria</taxon>
        <taxon>Pseudomonadati</taxon>
        <taxon>Ignavibacteriota</taxon>
        <taxon>Ignavibacteria</taxon>
        <taxon>Ignavibacteriales</taxon>
        <taxon>Ignavibacteriaceae</taxon>
        <taxon>Ignavibacterium</taxon>
    </lineage>
</organism>
<protein>
    <submittedName>
        <fullName evidence="3">SGNH/GDSL hydrolase family protein</fullName>
    </submittedName>
</protein>
<feature type="domain" description="SGNH hydrolase-type esterase" evidence="2">
    <location>
        <begin position="134"/>
        <end position="378"/>
    </location>
</feature>
<feature type="transmembrane region" description="Helical" evidence="1">
    <location>
        <begin position="78"/>
        <end position="100"/>
    </location>
</feature>
<dbReference type="PANTHER" id="PTHR30383">
    <property type="entry name" value="THIOESTERASE 1/PROTEASE 1/LYSOPHOSPHOLIPASE L1"/>
    <property type="match status" value="1"/>
</dbReference>
<gene>
    <name evidence="3" type="ORF">ENS31_02945</name>
</gene>
<dbReference type="GO" id="GO:0016788">
    <property type="term" value="F:hydrolase activity, acting on ester bonds"/>
    <property type="evidence" value="ECO:0007669"/>
    <property type="project" value="UniProtKB-ARBA"/>
</dbReference>
<evidence type="ECO:0000259" key="2">
    <source>
        <dbReference type="Pfam" id="PF13472"/>
    </source>
</evidence>
<dbReference type="Pfam" id="PF13472">
    <property type="entry name" value="Lipase_GDSL_2"/>
    <property type="match status" value="1"/>
</dbReference>
<feature type="transmembrane region" description="Helical" evidence="1">
    <location>
        <begin position="7"/>
        <end position="27"/>
    </location>
</feature>
<dbReference type="EMBL" id="DSUJ01000008">
    <property type="protein sequence ID" value="HFI90471.1"/>
    <property type="molecule type" value="Genomic_DNA"/>
</dbReference>
<comment type="caution">
    <text evidence="3">The sequence shown here is derived from an EMBL/GenBank/DDBJ whole genome shotgun (WGS) entry which is preliminary data.</text>
</comment>
<keyword evidence="1" id="KW-1133">Transmembrane helix</keyword>
<reference evidence="3" key="1">
    <citation type="journal article" date="2020" name="mSystems">
        <title>Genome- and Community-Level Interaction Insights into Carbon Utilization and Element Cycling Functions of Hydrothermarchaeota in Hydrothermal Sediment.</title>
        <authorList>
            <person name="Zhou Z."/>
            <person name="Liu Y."/>
            <person name="Xu W."/>
            <person name="Pan J."/>
            <person name="Luo Z.H."/>
            <person name="Li M."/>
        </authorList>
    </citation>
    <scope>NUCLEOTIDE SEQUENCE [LARGE SCALE GENOMIC DNA]</scope>
    <source>
        <strain evidence="3">SpSt-479</strain>
    </source>
</reference>
<keyword evidence="1" id="KW-0812">Transmembrane</keyword>
<keyword evidence="1" id="KW-0472">Membrane</keyword>
<dbReference type="InterPro" id="IPR051532">
    <property type="entry name" value="Ester_Hydrolysis_Enzymes"/>
</dbReference>
<dbReference type="Gene3D" id="3.40.50.1110">
    <property type="entry name" value="SGNH hydrolase"/>
    <property type="match status" value="1"/>
</dbReference>